<sequence length="105" mass="11198">MDCYVYYRVAPEHTPNARAAVTRLFAAVVLETGVRGELQWRCGAADGVPEQAPATWMERYDDVPPGFAARLDAWVAAAGFDGLTAGPRHLECFAAAPAATDSPCA</sequence>
<dbReference type="Pfam" id="PF16290">
    <property type="entry name" value="DUF4936"/>
    <property type="match status" value="1"/>
</dbReference>
<proteinExistence type="predicted"/>
<evidence type="ECO:0008006" key="3">
    <source>
        <dbReference type="Google" id="ProtNLM"/>
    </source>
</evidence>
<organism evidence="1 2">
    <name type="scientific">Pandoraea terrae</name>
    <dbReference type="NCBI Taxonomy" id="1537710"/>
    <lineage>
        <taxon>Bacteria</taxon>
        <taxon>Pseudomonadati</taxon>
        <taxon>Pseudomonadota</taxon>
        <taxon>Betaproteobacteria</taxon>
        <taxon>Burkholderiales</taxon>
        <taxon>Burkholderiaceae</taxon>
        <taxon>Pandoraea</taxon>
    </lineage>
</organism>
<accession>A0A5E4SH31</accession>
<name>A0A5E4SH31_9BURK</name>
<dbReference type="EMBL" id="CABPRZ010000002">
    <property type="protein sequence ID" value="VVD73488.1"/>
    <property type="molecule type" value="Genomic_DNA"/>
</dbReference>
<evidence type="ECO:0000313" key="2">
    <source>
        <dbReference type="Proteomes" id="UP000414233"/>
    </source>
</evidence>
<dbReference type="InterPro" id="IPR032556">
    <property type="entry name" value="DUF4936"/>
</dbReference>
<dbReference type="AlphaFoldDB" id="A0A5E4SH31"/>
<dbReference type="RefSeq" id="WP_150695639.1">
    <property type="nucleotide sequence ID" value="NZ_CABPRZ010000002.1"/>
</dbReference>
<evidence type="ECO:0000313" key="1">
    <source>
        <dbReference type="EMBL" id="VVD73488.1"/>
    </source>
</evidence>
<gene>
    <name evidence="1" type="ORF">PTE30175_00693</name>
</gene>
<keyword evidence="2" id="KW-1185">Reference proteome</keyword>
<protein>
    <recommendedName>
        <fullName evidence="3">DUF4936 domain-containing protein</fullName>
    </recommendedName>
</protein>
<dbReference type="OrthoDB" id="8527613at2"/>
<dbReference type="Proteomes" id="UP000414233">
    <property type="component" value="Unassembled WGS sequence"/>
</dbReference>
<reference evidence="1 2" key="1">
    <citation type="submission" date="2019-08" db="EMBL/GenBank/DDBJ databases">
        <authorList>
            <person name="Peeters C."/>
        </authorList>
    </citation>
    <scope>NUCLEOTIDE SEQUENCE [LARGE SCALE GENOMIC DNA]</scope>
    <source>
        <strain evidence="1 2">LMG 30175</strain>
    </source>
</reference>